<feature type="transmembrane region" description="Helical" evidence="6">
    <location>
        <begin position="151"/>
        <end position="169"/>
    </location>
</feature>
<dbReference type="GO" id="GO:0008324">
    <property type="term" value="F:monoatomic cation transmembrane transporter activity"/>
    <property type="evidence" value="ECO:0007669"/>
    <property type="project" value="InterPro"/>
</dbReference>
<dbReference type="InterPro" id="IPR036721">
    <property type="entry name" value="RCK_C_sf"/>
</dbReference>
<dbReference type="Gene3D" id="3.40.930.10">
    <property type="entry name" value="Mannitol-specific EII, Chain A"/>
    <property type="match status" value="1"/>
</dbReference>
<evidence type="ECO:0000259" key="8">
    <source>
        <dbReference type="PROSITE" id="PS51202"/>
    </source>
</evidence>
<evidence type="ECO:0000313" key="10">
    <source>
        <dbReference type="Proteomes" id="UP000216339"/>
    </source>
</evidence>
<dbReference type="GO" id="GO:0006813">
    <property type="term" value="P:potassium ion transport"/>
    <property type="evidence" value="ECO:0007669"/>
    <property type="project" value="InterPro"/>
</dbReference>
<dbReference type="Gene3D" id="3.30.70.1450">
    <property type="entry name" value="Regulator of K+ conductance, C-terminal domain"/>
    <property type="match status" value="1"/>
</dbReference>
<feature type="transmembrane region" description="Helical" evidence="6">
    <location>
        <begin position="123"/>
        <end position="142"/>
    </location>
</feature>
<dbReference type="InterPro" id="IPR016152">
    <property type="entry name" value="PTrfase/Anion_transptr"/>
</dbReference>
<dbReference type="InterPro" id="IPR050367">
    <property type="entry name" value="APC_superfamily"/>
</dbReference>
<evidence type="ECO:0000256" key="4">
    <source>
        <dbReference type="ARBA" id="ARBA00022989"/>
    </source>
</evidence>
<evidence type="ECO:0000256" key="2">
    <source>
        <dbReference type="ARBA" id="ARBA00022475"/>
    </source>
</evidence>
<keyword evidence="3 6" id="KW-0812">Transmembrane</keyword>
<comment type="subcellular location">
    <subcellularLocation>
        <location evidence="1">Cell membrane</location>
        <topology evidence="1">Multi-pass membrane protein</topology>
    </subcellularLocation>
</comment>
<sequence length="712" mass="76654">MTDDAPRLKKELKLFDVYAICTGAMFSAEFFLLPGLAMAYAGPSVVLAYFVSGLLVLPAMFSQAELATAMPRAGGTYYFIDRALGPLVGTVGGLGTWLSLVFKSAFALIGVGAYLVLFMDLPIKPVAVGMTVAFTVLNIFGAKETSGLQRFLVTTLVLVLTVFVLQGVVEIVSSDVGAVAEAKFTPFMPFGVGSLFATIGLVFAAYAGLTKVASVAEEVENPDRNIPLGMMLSLGTAVLVYTVGVYILVAVLDPVALMEDLTPVATAARDILDWIPTPGGLPESTGVLLITIAALAAFASTGNAGILSASRYPLAMARDRLITRRLGAIGRFHTPAPAILVTGGAMVLCILLLDVEGVAKLASAFNLLVFGLINLAVIVMRESHIPSYVPGFRTPLYPWMQIVGILTSVLLIVQMGAVAIGFTGGVSVLCVVWYVYYVRRNVEVEREGAIYHLFARLGQRRYEPLDSELRTILKEKGLRDETPFEHLVTHAEVLDLDERRDYEDVVREASGLLAADVPLSVDDLSEGFLEGARYGSTPVSQGAALPHQRLPGLADPRLVMVRCRPGLSIPVDTTGDERPDADARVHAVFFLLSPEEPPGRHLRTLANIASRIDEADFMDQWLAAENEQDLKEVLLRNDRFLALHLRPTDATAPLIGRALKDLRLPTGVLVALIHRDGHSTVPSGGTVLEAGDRITFIGDTQSIERVHARYSS</sequence>
<keyword evidence="5 6" id="KW-0472">Membrane</keyword>
<evidence type="ECO:0000256" key="1">
    <source>
        <dbReference type="ARBA" id="ARBA00004651"/>
    </source>
</evidence>
<feature type="transmembrane region" description="Helical" evidence="6">
    <location>
        <begin position="419"/>
        <end position="437"/>
    </location>
</feature>
<dbReference type="SUPFAM" id="SSF55804">
    <property type="entry name" value="Phoshotransferase/anion transport protein"/>
    <property type="match status" value="1"/>
</dbReference>
<evidence type="ECO:0000256" key="3">
    <source>
        <dbReference type="ARBA" id="ARBA00022692"/>
    </source>
</evidence>
<dbReference type="RefSeq" id="WP_218830443.1">
    <property type="nucleotide sequence ID" value="NZ_MQWD01000001.1"/>
</dbReference>
<feature type="transmembrane region" description="Helical" evidence="6">
    <location>
        <begin position="46"/>
        <end position="66"/>
    </location>
</feature>
<feature type="transmembrane region" description="Helical" evidence="6">
    <location>
        <begin position="286"/>
        <end position="307"/>
    </location>
</feature>
<feature type="domain" description="PTS EIIA type-2" evidence="7">
    <location>
        <begin position="485"/>
        <end position="637"/>
    </location>
</feature>
<evidence type="ECO:0000256" key="6">
    <source>
        <dbReference type="SAM" id="Phobius"/>
    </source>
</evidence>
<dbReference type="PANTHER" id="PTHR42770">
    <property type="entry name" value="AMINO ACID TRANSPORTER-RELATED"/>
    <property type="match status" value="1"/>
</dbReference>
<dbReference type="Pfam" id="PF00359">
    <property type="entry name" value="PTS_EIIA_2"/>
    <property type="match status" value="1"/>
</dbReference>
<dbReference type="InterPro" id="IPR006037">
    <property type="entry name" value="RCK_C"/>
</dbReference>
<organism evidence="9 10">
    <name type="scientific">Rubrivirga marina</name>
    <dbReference type="NCBI Taxonomy" id="1196024"/>
    <lineage>
        <taxon>Bacteria</taxon>
        <taxon>Pseudomonadati</taxon>
        <taxon>Rhodothermota</taxon>
        <taxon>Rhodothermia</taxon>
        <taxon>Rhodothermales</taxon>
        <taxon>Rubricoccaceae</taxon>
        <taxon>Rubrivirga</taxon>
    </lineage>
</organism>
<dbReference type="Pfam" id="PF13520">
    <property type="entry name" value="AA_permease_2"/>
    <property type="match status" value="1"/>
</dbReference>
<feature type="transmembrane region" description="Helical" evidence="6">
    <location>
        <begin position="396"/>
        <end position="413"/>
    </location>
</feature>
<comment type="caution">
    <text evidence="9">The sequence shown here is derived from an EMBL/GenBank/DDBJ whole genome shotgun (WGS) entry which is preliminary data.</text>
</comment>
<evidence type="ECO:0000313" key="9">
    <source>
        <dbReference type="EMBL" id="PAP76449.1"/>
    </source>
</evidence>
<evidence type="ECO:0000259" key="7">
    <source>
        <dbReference type="PROSITE" id="PS51094"/>
    </source>
</evidence>
<feature type="transmembrane region" description="Helical" evidence="6">
    <location>
        <begin position="359"/>
        <end position="380"/>
    </location>
</feature>
<accession>A0A271J141</accession>
<feature type="domain" description="RCK C-terminal" evidence="8">
    <location>
        <begin position="628"/>
        <end position="712"/>
    </location>
</feature>
<protein>
    <submittedName>
        <fullName evidence="9">Amino acid transporter</fullName>
    </submittedName>
</protein>
<dbReference type="Pfam" id="PF02080">
    <property type="entry name" value="TrkA_C"/>
    <property type="match status" value="1"/>
</dbReference>
<name>A0A271J141_9BACT</name>
<dbReference type="Proteomes" id="UP000216339">
    <property type="component" value="Unassembled WGS sequence"/>
</dbReference>
<dbReference type="EMBL" id="MQWD01000001">
    <property type="protein sequence ID" value="PAP76449.1"/>
    <property type="molecule type" value="Genomic_DNA"/>
</dbReference>
<keyword evidence="4 6" id="KW-1133">Transmembrane helix</keyword>
<dbReference type="PROSITE" id="PS51202">
    <property type="entry name" value="RCK_C"/>
    <property type="match status" value="1"/>
</dbReference>
<dbReference type="AlphaFoldDB" id="A0A271J141"/>
<dbReference type="InterPro" id="IPR002178">
    <property type="entry name" value="PTS_EIIA_type-2_dom"/>
</dbReference>
<dbReference type="Gene3D" id="1.20.1740.10">
    <property type="entry name" value="Amino acid/polyamine transporter I"/>
    <property type="match status" value="1"/>
</dbReference>
<dbReference type="SUPFAM" id="SSF116726">
    <property type="entry name" value="TrkA C-terminal domain-like"/>
    <property type="match status" value="1"/>
</dbReference>
<keyword evidence="2" id="KW-1003">Cell membrane</keyword>
<feature type="transmembrane region" description="Helical" evidence="6">
    <location>
        <begin position="189"/>
        <end position="209"/>
    </location>
</feature>
<feature type="transmembrane region" description="Helical" evidence="6">
    <location>
        <begin position="87"/>
        <end position="117"/>
    </location>
</feature>
<evidence type="ECO:0000256" key="5">
    <source>
        <dbReference type="ARBA" id="ARBA00023136"/>
    </source>
</evidence>
<dbReference type="GO" id="GO:0016020">
    <property type="term" value="C:membrane"/>
    <property type="evidence" value="ECO:0007669"/>
    <property type="project" value="UniProtKB-SubCell"/>
</dbReference>
<dbReference type="PANTHER" id="PTHR42770:SF11">
    <property type="entry name" value="INNER MEMBRANE TRANSPORT PROTEIN YBAT"/>
    <property type="match status" value="1"/>
</dbReference>
<feature type="transmembrane region" description="Helical" evidence="6">
    <location>
        <begin position="230"/>
        <end position="252"/>
    </location>
</feature>
<keyword evidence="10" id="KW-1185">Reference proteome</keyword>
<proteinExistence type="predicted"/>
<reference evidence="9 10" key="1">
    <citation type="submission" date="2016-11" db="EMBL/GenBank/DDBJ databases">
        <title>Study of marine rhodopsin-containing bacteria.</title>
        <authorList>
            <person name="Yoshizawa S."/>
            <person name="Kumagai Y."/>
            <person name="Kogure K."/>
        </authorList>
    </citation>
    <scope>NUCLEOTIDE SEQUENCE [LARGE SCALE GENOMIC DNA]</scope>
    <source>
        <strain evidence="9 10">SAORIC-28</strain>
    </source>
</reference>
<feature type="transmembrane region" description="Helical" evidence="6">
    <location>
        <begin position="328"/>
        <end position="353"/>
    </location>
</feature>
<gene>
    <name evidence="9" type="ORF">BSZ37_08340</name>
</gene>
<dbReference type="InterPro" id="IPR002293">
    <property type="entry name" value="AA/rel_permease1"/>
</dbReference>
<dbReference type="PROSITE" id="PS51094">
    <property type="entry name" value="PTS_EIIA_TYPE_2"/>
    <property type="match status" value="1"/>
</dbReference>